<accession>A0A401IJD5</accession>
<dbReference type="GO" id="GO:0001517">
    <property type="term" value="F:N-acetylglucosamine 6-O-sulfotransferase activity"/>
    <property type="evidence" value="ECO:0007669"/>
    <property type="project" value="TreeGrafter"/>
</dbReference>
<keyword evidence="2" id="KW-1185">Reference proteome</keyword>
<dbReference type="PANTHER" id="PTHR10704:SF44">
    <property type="entry name" value="LD35051P-RELATED"/>
    <property type="match status" value="1"/>
</dbReference>
<evidence type="ECO:0000313" key="2">
    <source>
        <dbReference type="Proteomes" id="UP000287247"/>
    </source>
</evidence>
<comment type="caution">
    <text evidence="1">The sequence shown here is derived from an EMBL/GenBank/DDBJ whole genome shotgun (WGS) entry which is preliminary data.</text>
</comment>
<gene>
    <name evidence="1" type="ORF">AsFPU1_2838</name>
</gene>
<dbReference type="GO" id="GO:0006790">
    <property type="term" value="P:sulfur compound metabolic process"/>
    <property type="evidence" value="ECO:0007669"/>
    <property type="project" value="TreeGrafter"/>
</dbReference>
<organism evidence="1 2">
    <name type="scientific">Aphanothece sacrum FPU1</name>
    <dbReference type="NCBI Taxonomy" id="1920663"/>
    <lineage>
        <taxon>Bacteria</taxon>
        <taxon>Bacillati</taxon>
        <taxon>Cyanobacteriota</taxon>
        <taxon>Cyanophyceae</taxon>
        <taxon>Oscillatoriophycideae</taxon>
        <taxon>Chroococcales</taxon>
        <taxon>Aphanothecaceae</taxon>
        <taxon>Aphanothece</taxon>
    </lineage>
</organism>
<evidence type="ECO:0000313" key="1">
    <source>
        <dbReference type="EMBL" id="GBF81425.1"/>
    </source>
</evidence>
<name>A0A401IJD5_APHSA</name>
<dbReference type="Proteomes" id="UP000287247">
    <property type="component" value="Unassembled WGS sequence"/>
</dbReference>
<dbReference type="SUPFAM" id="SSF52540">
    <property type="entry name" value="P-loop containing nucleoside triphosphate hydrolases"/>
    <property type="match status" value="1"/>
</dbReference>
<dbReference type="Pfam" id="PF13469">
    <property type="entry name" value="Sulfotransfer_3"/>
    <property type="match status" value="1"/>
</dbReference>
<dbReference type="PANTHER" id="PTHR10704">
    <property type="entry name" value="CARBOHYDRATE SULFOTRANSFERASE"/>
    <property type="match status" value="1"/>
</dbReference>
<dbReference type="InterPro" id="IPR051135">
    <property type="entry name" value="Gal/GlcNAc/GalNAc_ST"/>
</dbReference>
<evidence type="ECO:0008006" key="3">
    <source>
        <dbReference type="Google" id="ProtNLM"/>
    </source>
</evidence>
<proteinExistence type="predicted"/>
<sequence>MLSDHSQICWCPEFEYVVDKFGDDGIAPNLDQYYEWLETHWIFQATDFIINQSLDYNELVNSFLCQQLERENKKIVGATVHRHFDRLPKIWPDARFIHLIRDGRDVARSCIGMGWSGNVWTGVERWLEAECLWNQLKNTITPDRYIEIIYEDLITNPVEILTKICHFLGLEYDQSMLNYAQHTTYDLPDPKLINQWRKKMSEDEVQLVESRIGHLLKDRGYELSGLPHREVTSSRQKQLRLQDWLFRTQFRVKRFGLGLFLADYVSRKLRIKPLQKSLQLKMNEITTRYIK</sequence>
<reference evidence="2" key="1">
    <citation type="submission" date="2017-05" db="EMBL/GenBank/DDBJ databases">
        <title>Physiological properties and genetic analysis related to exopolysaccharide production of fresh-water unicellular cyanobacterium Aphanothece sacrum, Suizenji Nori, that has been cultured as a food source in Japan.</title>
        <authorList>
            <person name="Kanesaki Y."/>
            <person name="Yoshikawa S."/>
            <person name="Ohki K."/>
        </authorList>
    </citation>
    <scope>NUCLEOTIDE SEQUENCE [LARGE SCALE GENOMIC DNA]</scope>
    <source>
        <strain evidence="2">FPU1</strain>
    </source>
</reference>
<dbReference type="EMBL" id="BDQK01000013">
    <property type="protein sequence ID" value="GBF81425.1"/>
    <property type="molecule type" value="Genomic_DNA"/>
</dbReference>
<dbReference type="InterPro" id="IPR027417">
    <property type="entry name" value="P-loop_NTPase"/>
</dbReference>
<dbReference type="Gene3D" id="3.40.50.300">
    <property type="entry name" value="P-loop containing nucleotide triphosphate hydrolases"/>
    <property type="match status" value="1"/>
</dbReference>
<dbReference type="AlphaFoldDB" id="A0A401IJD5"/>
<dbReference type="GO" id="GO:0006044">
    <property type="term" value="P:N-acetylglucosamine metabolic process"/>
    <property type="evidence" value="ECO:0007669"/>
    <property type="project" value="TreeGrafter"/>
</dbReference>
<protein>
    <recommendedName>
        <fullName evidence="3">Sulfotransferase</fullName>
    </recommendedName>
</protein>